<evidence type="ECO:0000256" key="2">
    <source>
        <dbReference type="ARBA" id="ARBA00011032"/>
    </source>
</evidence>
<dbReference type="Gene3D" id="3.60.9.10">
    <property type="entry name" value="Aldehyde ferredoxin oxidoreductase, N-terminal domain"/>
    <property type="match status" value="1"/>
</dbReference>
<dbReference type="GO" id="GO:0046872">
    <property type="term" value="F:metal ion binding"/>
    <property type="evidence" value="ECO:0007669"/>
    <property type="project" value="UniProtKB-KW"/>
</dbReference>
<evidence type="ECO:0000256" key="5">
    <source>
        <dbReference type="ARBA" id="ARBA00023002"/>
    </source>
</evidence>
<dbReference type="InterPro" id="IPR036021">
    <property type="entry name" value="Tungsten_al_ferr_oxy-like_C"/>
</dbReference>
<gene>
    <name evidence="11" type="ORF">SAMN04488066_12914</name>
</gene>
<dbReference type="EMBL" id="FOPZ01000029">
    <property type="protein sequence ID" value="SFH77749.1"/>
    <property type="molecule type" value="Genomic_DNA"/>
</dbReference>
<evidence type="ECO:0000313" key="11">
    <source>
        <dbReference type="EMBL" id="SFH77749.1"/>
    </source>
</evidence>
<organism evidence="11 12">
    <name type="scientific">Halorubrum aquaticum</name>
    <dbReference type="NCBI Taxonomy" id="387340"/>
    <lineage>
        <taxon>Archaea</taxon>
        <taxon>Methanobacteriati</taxon>
        <taxon>Methanobacteriota</taxon>
        <taxon>Stenosarchaea group</taxon>
        <taxon>Halobacteria</taxon>
        <taxon>Halobacteriales</taxon>
        <taxon>Haloferacaceae</taxon>
        <taxon>Halorubrum</taxon>
    </lineage>
</organism>
<dbReference type="SUPFAM" id="SSF48310">
    <property type="entry name" value="Aldehyde ferredoxin oxidoreductase, C-terminal domains"/>
    <property type="match status" value="1"/>
</dbReference>
<comment type="cofactor">
    <cofactor evidence="8">
        <name>tungstopterin</name>
        <dbReference type="ChEBI" id="CHEBI:30402"/>
    </cofactor>
</comment>
<comment type="similarity">
    <text evidence="2">Belongs to the AOR/FOR family.</text>
</comment>
<dbReference type="SUPFAM" id="SSF56228">
    <property type="entry name" value="Aldehyde ferredoxin oxidoreductase, N-terminal domain"/>
    <property type="match status" value="1"/>
</dbReference>
<dbReference type="Pfam" id="PF01314">
    <property type="entry name" value="AFOR_C"/>
    <property type="match status" value="1"/>
</dbReference>
<keyword evidence="5" id="KW-0560">Oxidoreductase</keyword>
<dbReference type="InterPro" id="IPR051919">
    <property type="entry name" value="W-dependent_AOR"/>
</dbReference>
<dbReference type="InterPro" id="IPR013984">
    <property type="entry name" value="Ald_Fedxn_OxRdtase_dom2"/>
</dbReference>
<evidence type="ECO:0000256" key="4">
    <source>
        <dbReference type="ARBA" id="ARBA00022723"/>
    </source>
</evidence>
<dbReference type="GO" id="GO:0016625">
    <property type="term" value="F:oxidoreductase activity, acting on the aldehyde or oxo group of donors, iron-sulfur protein as acceptor"/>
    <property type="evidence" value="ECO:0007669"/>
    <property type="project" value="InterPro"/>
</dbReference>
<dbReference type="InterPro" id="IPR036503">
    <property type="entry name" value="Ald_Fedxn_OxRdtase_N_sf"/>
</dbReference>
<dbReference type="InterPro" id="IPR013983">
    <property type="entry name" value="Ald_Fedxn_OxRdtase_N"/>
</dbReference>
<accession>A0A1I3CTZ6</accession>
<dbReference type="Gene3D" id="1.10.569.10">
    <property type="entry name" value="Aldehyde Ferredoxin Oxidoreductase Protein, subunit A, domain 2"/>
    <property type="match status" value="1"/>
</dbReference>
<dbReference type="GO" id="GO:0009055">
    <property type="term" value="F:electron transfer activity"/>
    <property type="evidence" value="ECO:0007669"/>
    <property type="project" value="InterPro"/>
</dbReference>
<dbReference type="PANTHER" id="PTHR30038:SF7">
    <property type="entry name" value="TUNGSTEN-CONTAINING GLYCERALDEHYDE-3-PHOSPHATE:FERREDOXIN OXIDOREDUCTASE"/>
    <property type="match status" value="1"/>
</dbReference>
<dbReference type="AlphaFoldDB" id="A0A1I3CTZ6"/>
<comment type="cofactor">
    <cofactor evidence="1">
        <name>[4Fe-4S] cluster</name>
        <dbReference type="ChEBI" id="CHEBI:49883"/>
    </cofactor>
</comment>
<keyword evidence="3" id="KW-0004">4Fe-4S</keyword>
<evidence type="ECO:0000259" key="10">
    <source>
        <dbReference type="SMART" id="SM00790"/>
    </source>
</evidence>
<dbReference type="InterPro" id="IPR001203">
    <property type="entry name" value="OxRdtase_Ald_Fedxn_C"/>
</dbReference>
<evidence type="ECO:0000313" key="12">
    <source>
        <dbReference type="Proteomes" id="UP000323537"/>
    </source>
</evidence>
<evidence type="ECO:0000256" key="7">
    <source>
        <dbReference type="ARBA" id="ARBA00023014"/>
    </source>
</evidence>
<dbReference type="PANTHER" id="PTHR30038">
    <property type="entry name" value="ALDEHYDE FERREDOXIN OXIDOREDUCTASE"/>
    <property type="match status" value="1"/>
</dbReference>
<evidence type="ECO:0000256" key="6">
    <source>
        <dbReference type="ARBA" id="ARBA00023004"/>
    </source>
</evidence>
<reference evidence="11 12" key="1">
    <citation type="submission" date="2016-10" db="EMBL/GenBank/DDBJ databases">
        <authorList>
            <person name="Varghese N."/>
            <person name="Submissions S."/>
        </authorList>
    </citation>
    <scope>NUCLEOTIDE SEQUENCE [LARGE SCALE GENOMIC DNA]</scope>
    <source>
        <strain evidence="11 12">CGMCC 1.6377</strain>
    </source>
</reference>
<dbReference type="SMART" id="SM00790">
    <property type="entry name" value="AFOR_N"/>
    <property type="match status" value="1"/>
</dbReference>
<protein>
    <submittedName>
        <fullName evidence="11">Aldehyde:ferredoxin oxidoreductase</fullName>
    </submittedName>
</protein>
<dbReference type="InterPro" id="IPR013985">
    <property type="entry name" value="Ald_Fedxn_OxRdtase_dom3"/>
</dbReference>
<sequence>MATTTDGATTGSVPSEMRHLLRVNLSERTVETEEVPETYRNAFVSGKGLGAAMLLDELPPGTDPLSPENPLFFTFGPLTGHAPGTSRYGVVTKSPLTGAFVDSYSGGHFPSMFRFAMPSYLGVVFEGSADEPVLLRVDDGEVSIEDADHLWGSHDARETAREFADRDTKVAAIGPAGENEVKFATISSDEASHHAGRGGVGAVMGSKNLKAVVASGTKPDDGALQDLRIDHMRRLGNDAEVEWAREGGTQLIVDWTQEVGALPSHNWTEGTIDDVETLNIDAFEPGHRRPDSCYNCPVACGHVTDFSGTDVDGAFPDASVAWGPEYETIGMMGANTDVTDVTGVTELADRADRLGMDTITLGNVLSWLMEASERGLVDFDVEFGDAETAARVVEKVAHREGIGDALAEGTVGAAERLCPDAPEAREAAVEVKGMELPAYDPRASLSMALAYATSDRGGCHQRAFPIGSDALGGERDPFDTEGHAAAVVDEQNEGALSFSMVACDFTAYDYERAAEWLQRFGYDLTVDDLETVGERAWTMTRLFNLREGFDREDDSLPERLTRPLESGGPADGNRVTEAEFETMLEEYYDIRGWTEEGVPEAATIERLDLESFVPEEVDIGA</sequence>
<keyword evidence="12" id="KW-1185">Reference proteome</keyword>
<dbReference type="OrthoDB" id="30771at2157"/>
<dbReference type="RefSeq" id="WP_149785661.1">
    <property type="nucleotide sequence ID" value="NZ_BAAADP010000003.1"/>
</dbReference>
<keyword evidence="4" id="KW-0479">Metal-binding</keyword>
<evidence type="ECO:0000256" key="3">
    <source>
        <dbReference type="ARBA" id="ARBA00022485"/>
    </source>
</evidence>
<feature type="region of interest" description="Disordered" evidence="9">
    <location>
        <begin position="554"/>
        <end position="575"/>
    </location>
</feature>
<proteinExistence type="inferred from homology"/>
<dbReference type="Pfam" id="PF02730">
    <property type="entry name" value="AFOR_N"/>
    <property type="match status" value="1"/>
</dbReference>
<evidence type="ECO:0000256" key="1">
    <source>
        <dbReference type="ARBA" id="ARBA00001966"/>
    </source>
</evidence>
<keyword evidence="6" id="KW-0408">Iron</keyword>
<evidence type="ECO:0000256" key="8">
    <source>
        <dbReference type="ARBA" id="ARBA00049934"/>
    </source>
</evidence>
<dbReference type="Proteomes" id="UP000323537">
    <property type="component" value="Unassembled WGS sequence"/>
</dbReference>
<dbReference type="Gene3D" id="1.10.599.10">
    <property type="entry name" value="Aldehyde Ferredoxin Oxidoreductase Protein, subunit A, domain 3"/>
    <property type="match status" value="1"/>
</dbReference>
<dbReference type="GO" id="GO:0051539">
    <property type="term" value="F:4 iron, 4 sulfur cluster binding"/>
    <property type="evidence" value="ECO:0007669"/>
    <property type="project" value="UniProtKB-KW"/>
</dbReference>
<name>A0A1I3CTZ6_9EURY</name>
<keyword evidence="7" id="KW-0411">Iron-sulfur</keyword>
<evidence type="ECO:0000256" key="9">
    <source>
        <dbReference type="SAM" id="MobiDB-lite"/>
    </source>
</evidence>
<feature type="domain" description="Aldehyde ferredoxin oxidoreductase N-terminal" evidence="10">
    <location>
        <begin position="17"/>
        <end position="218"/>
    </location>
</feature>